<sequence>MAPLYKRYIPSKASAGIAPAPSAAQVVHAAPAVKQHVVGNGLAENKRKRERSEDEVAERKAKKLRKKGVEPPVEGVLPNQKTKEIAQPVIVLEPKVSEDAGHAVAVGEPKGEFAHITNVKKRHKLEKEARKARKAAEKTVDGNGDGREVAEGEASSGTVGDINDVGEEPGVVQDIMDAEEALQVVKPEKRRKGRRDASVEPDDGQDSVAAVEAVAEDQTALKKTERKKKKNRQRSEEGTEPDVQQSQDAAVDAEGPTASDPAATPLKKRRHRLEAILTQEEGDVEEATAGAGAEPDGEDEHLKKHGTVLTKFQKATSHAQDPSDETTAAAAQPTGEPVILRDLVPLPQPEKAPTPEFKPDYSALPTWLANPTVVSSDDKATFEDLGLDPKTVQHLSGLGFTDALPVQQAIIPLLLPPGAPGASLFPGTEPVLPDLAVSAATGSGKTIAYLLPIIEALKRSGHGTGRVKALVVVPTRELVAQVTAVAESLSKGSGIRVGVATGTGKLREEQEKLVRRSQRHDPEGYATLMATAHRRNYPSGRESEDESDDDNLDELEDADSRQQQRINDAVSGLIDHVPVYTSAVDIVVCTPGRLIEHLNTTLGFTLSYLQWLVLDEADKLLDQQYDGFLETLNDALSRERNLEEQDARETYLRKKGCWDEQRERRVRKVILSATMTRDVSKLTALRLFRPRMVIVRGRDTVADGQAASSALAAGEVEGVKEVGDGFELPPTLVEYCVPVGEGNEKPLFLVKLLEDKILPPADAKKGAVRKALSAGGGDEDDASDSESDADSTSSSELSDSSSDPSSDSDHDDASDAASSTADEPAPELEPAAVHPDRAALFAPRPTRTNVGDGPPTILVFTSSNESAARLSHLLRNLKPEWSPWITTLTKSKPNRNIAGNAKNPSITISTDRSSRGLDLLQGSRSITHVVQYDVPRSLTSYVHRVGRTARAGRSGEAWTLYTHPEAHWFLHEVARAKKVRRAGEVEKVKLLVEDEVVRTRYGEVLESMREEVFGDGDGKGGKKKE</sequence>
<dbReference type="Gene3D" id="3.40.50.300">
    <property type="entry name" value="P-loop containing nucleotide triphosphate hydrolases"/>
    <property type="match status" value="2"/>
</dbReference>
<evidence type="ECO:0000259" key="13">
    <source>
        <dbReference type="PROSITE" id="PS51195"/>
    </source>
</evidence>
<feature type="domain" description="DEAD-box RNA helicase Q" evidence="13">
    <location>
        <begin position="380"/>
        <end position="408"/>
    </location>
</feature>
<dbReference type="SMART" id="SM00487">
    <property type="entry name" value="DEXDc"/>
    <property type="match status" value="1"/>
</dbReference>
<evidence type="ECO:0000256" key="9">
    <source>
        <dbReference type="RuleBase" id="RU365068"/>
    </source>
</evidence>
<keyword evidence="3 9" id="KW-0547">Nucleotide-binding</keyword>
<dbReference type="PROSITE" id="PS51192">
    <property type="entry name" value="HELICASE_ATP_BIND_1"/>
    <property type="match status" value="1"/>
</dbReference>
<evidence type="ECO:0000256" key="8">
    <source>
        <dbReference type="PROSITE-ProRule" id="PRU00552"/>
    </source>
</evidence>
<evidence type="ECO:0000256" key="10">
    <source>
        <dbReference type="SAM" id="MobiDB-lite"/>
    </source>
</evidence>
<feature type="compositionally biased region" description="Basic and acidic residues" evidence="10">
    <location>
        <begin position="44"/>
        <end position="59"/>
    </location>
</feature>
<evidence type="ECO:0000259" key="11">
    <source>
        <dbReference type="PROSITE" id="PS51192"/>
    </source>
</evidence>
<dbReference type="GO" id="GO:0003723">
    <property type="term" value="F:RNA binding"/>
    <property type="evidence" value="ECO:0007669"/>
    <property type="project" value="UniProtKB-UniRule"/>
</dbReference>
<feature type="domain" description="Helicase ATP-binding" evidence="11">
    <location>
        <begin position="426"/>
        <end position="693"/>
    </location>
</feature>
<comment type="function">
    <text evidence="9">RNA helicase.</text>
</comment>
<dbReference type="GO" id="GO:0005730">
    <property type="term" value="C:nucleolus"/>
    <property type="evidence" value="ECO:0007669"/>
    <property type="project" value="UniProtKB-SubCell"/>
</dbReference>
<comment type="similarity">
    <text evidence="9">Belongs to the DEAD box helicase family.</text>
</comment>
<comment type="subcellular location">
    <subcellularLocation>
        <location evidence="1">Nucleus</location>
        <location evidence="1">Nucleolus</location>
    </subcellularLocation>
</comment>
<keyword evidence="5 9" id="KW-0347">Helicase</keyword>
<feature type="compositionally biased region" description="Low complexity" evidence="10">
    <location>
        <begin position="815"/>
        <end position="832"/>
    </location>
</feature>
<evidence type="ECO:0000256" key="6">
    <source>
        <dbReference type="ARBA" id="ARBA00022840"/>
    </source>
</evidence>
<dbReference type="InterPro" id="IPR011545">
    <property type="entry name" value="DEAD/DEAH_box_helicase_dom"/>
</dbReference>
<accession>A0AAV9JJP6</accession>
<evidence type="ECO:0000256" key="5">
    <source>
        <dbReference type="ARBA" id="ARBA00022806"/>
    </source>
</evidence>
<evidence type="ECO:0000256" key="7">
    <source>
        <dbReference type="ARBA" id="ARBA00022884"/>
    </source>
</evidence>
<feature type="region of interest" description="Disordered" evidence="10">
    <location>
        <begin position="38"/>
        <end position="81"/>
    </location>
</feature>
<keyword evidence="7 9" id="KW-0694">RNA-binding</keyword>
<name>A0AAV9JJP6_9PEZI</name>
<dbReference type="InterPro" id="IPR000629">
    <property type="entry name" value="RNA-helicase_DEAD-box_CS"/>
</dbReference>
<dbReference type="EC" id="3.6.4.13" evidence="9"/>
<keyword evidence="6 9" id="KW-0067">ATP-binding</keyword>
<feature type="domain" description="Helicase C-terminal" evidence="12">
    <location>
        <begin position="849"/>
        <end position="996"/>
    </location>
</feature>
<feature type="compositionally biased region" description="Low complexity" evidence="10">
    <location>
        <begin position="790"/>
        <end position="805"/>
    </location>
</feature>
<organism evidence="14 15">
    <name type="scientific">Oleoguttula mirabilis</name>
    <dbReference type="NCBI Taxonomy" id="1507867"/>
    <lineage>
        <taxon>Eukaryota</taxon>
        <taxon>Fungi</taxon>
        <taxon>Dikarya</taxon>
        <taxon>Ascomycota</taxon>
        <taxon>Pezizomycotina</taxon>
        <taxon>Dothideomycetes</taxon>
        <taxon>Dothideomycetidae</taxon>
        <taxon>Mycosphaerellales</taxon>
        <taxon>Teratosphaeriaceae</taxon>
        <taxon>Oleoguttula</taxon>
    </lineage>
</organism>
<dbReference type="EMBL" id="JAVFHQ010000020">
    <property type="protein sequence ID" value="KAK4545364.1"/>
    <property type="molecule type" value="Genomic_DNA"/>
</dbReference>
<comment type="caution">
    <text evidence="14">The sequence shown here is derived from an EMBL/GenBank/DDBJ whole genome shotgun (WGS) entry which is preliminary data.</text>
</comment>
<dbReference type="SUPFAM" id="SSF52540">
    <property type="entry name" value="P-loop containing nucleoside triphosphate hydrolases"/>
    <property type="match status" value="2"/>
</dbReference>
<dbReference type="Pfam" id="PF00271">
    <property type="entry name" value="Helicase_C"/>
    <property type="match status" value="1"/>
</dbReference>
<feature type="region of interest" description="Disordered" evidence="10">
    <location>
        <begin position="507"/>
        <end position="561"/>
    </location>
</feature>
<evidence type="ECO:0000256" key="4">
    <source>
        <dbReference type="ARBA" id="ARBA00022801"/>
    </source>
</evidence>
<dbReference type="CDD" id="cd18787">
    <property type="entry name" value="SF2_C_DEAD"/>
    <property type="match status" value="1"/>
</dbReference>
<feature type="compositionally biased region" description="Acidic residues" evidence="10">
    <location>
        <begin position="777"/>
        <end position="789"/>
    </location>
</feature>
<comment type="domain">
    <text evidence="9">The Q motif is unique to and characteristic of the DEAD box family of RNA helicases and controls ATP binding and hydrolysis.</text>
</comment>
<feature type="compositionally biased region" description="Acidic residues" evidence="10">
    <location>
        <begin position="543"/>
        <end position="557"/>
    </location>
</feature>
<protein>
    <recommendedName>
        <fullName evidence="9">ATP-dependent RNA helicase</fullName>
        <ecNumber evidence="9">3.6.4.13</ecNumber>
    </recommendedName>
</protein>
<dbReference type="GO" id="GO:0006364">
    <property type="term" value="P:rRNA processing"/>
    <property type="evidence" value="ECO:0007669"/>
    <property type="project" value="UniProtKB-KW"/>
</dbReference>
<keyword evidence="15" id="KW-1185">Reference proteome</keyword>
<dbReference type="Pfam" id="PF00270">
    <property type="entry name" value="DEAD"/>
    <property type="match status" value="2"/>
</dbReference>
<reference evidence="14 15" key="1">
    <citation type="submission" date="2021-11" db="EMBL/GenBank/DDBJ databases">
        <title>Black yeast isolated from Biological Soil Crust.</title>
        <authorList>
            <person name="Kurbessoian T."/>
        </authorList>
    </citation>
    <scope>NUCLEOTIDE SEQUENCE [LARGE SCALE GENOMIC DNA]</scope>
    <source>
        <strain evidence="14 15">CCFEE 5522</strain>
    </source>
</reference>
<dbReference type="GO" id="GO:0003724">
    <property type="term" value="F:RNA helicase activity"/>
    <property type="evidence" value="ECO:0007669"/>
    <property type="project" value="UniProtKB-EC"/>
</dbReference>
<feature type="region of interest" description="Disordered" evidence="10">
    <location>
        <begin position="127"/>
        <end position="334"/>
    </location>
</feature>
<dbReference type="InterPro" id="IPR027417">
    <property type="entry name" value="P-loop_NTPase"/>
</dbReference>
<dbReference type="GO" id="GO:0005524">
    <property type="term" value="F:ATP binding"/>
    <property type="evidence" value="ECO:0007669"/>
    <property type="project" value="UniProtKB-UniRule"/>
</dbReference>
<dbReference type="GO" id="GO:0016787">
    <property type="term" value="F:hydrolase activity"/>
    <property type="evidence" value="ECO:0007669"/>
    <property type="project" value="UniProtKB-KW"/>
</dbReference>
<gene>
    <name evidence="14" type="ORF">LTR36_003544</name>
</gene>
<feature type="short sequence motif" description="Q motif" evidence="8">
    <location>
        <begin position="380"/>
        <end position="408"/>
    </location>
</feature>
<keyword evidence="4 9" id="KW-0378">Hydrolase</keyword>
<dbReference type="InterPro" id="IPR001650">
    <property type="entry name" value="Helicase_C-like"/>
</dbReference>
<evidence type="ECO:0000256" key="1">
    <source>
        <dbReference type="ARBA" id="ARBA00004604"/>
    </source>
</evidence>
<evidence type="ECO:0000259" key="12">
    <source>
        <dbReference type="PROSITE" id="PS51194"/>
    </source>
</evidence>
<evidence type="ECO:0000256" key="3">
    <source>
        <dbReference type="ARBA" id="ARBA00022741"/>
    </source>
</evidence>
<dbReference type="Proteomes" id="UP001324427">
    <property type="component" value="Unassembled WGS sequence"/>
</dbReference>
<evidence type="ECO:0000256" key="2">
    <source>
        <dbReference type="ARBA" id="ARBA00022552"/>
    </source>
</evidence>
<feature type="compositionally biased region" description="Basic and acidic residues" evidence="10">
    <location>
        <begin position="507"/>
        <end position="523"/>
    </location>
</feature>
<dbReference type="AlphaFoldDB" id="A0AAV9JJP6"/>
<dbReference type="PROSITE" id="PS51195">
    <property type="entry name" value="Q_MOTIF"/>
    <property type="match status" value="1"/>
</dbReference>
<comment type="catalytic activity">
    <reaction evidence="9">
        <text>ATP + H2O = ADP + phosphate + H(+)</text>
        <dbReference type="Rhea" id="RHEA:13065"/>
        <dbReference type="ChEBI" id="CHEBI:15377"/>
        <dbReference type="ChEBI" id="CHEBI:15378"/>
        <dbReference type="ChEBI" id="CHEBI:30616"/>
        <dbReference type="ChEBI" id="CHEBI:43474"/>
        <dbReference type="ChEBI" id="CHEBI:456216"/>
        <dbReference type="EC" id="3.6.4.13"/>
    </reaction>
</comment>
<dbReference type="CDD" id="cd17956">
    <property type="entry name" value="DEADc_DDX51"/>
    <property type="match status" value="1"/>
</dbReference>
<feature type="region of interest" description="Disordered" evidence="10">
    <location>
        <begin position="769"/>
        <end position="836"/>
    </location>
</feature>
<dbReference type="InterPro" id="IPR014001">
    <property type="entry name" value="Helicase_ATP-bd"/>
</dbReference>
<evidence type="ECO:0000313" key="14">
    <source>
        <dbReference type="EMBL" id="KAK4545364.1"/>
    </source>
</evidence>
<evidence type="ECO:0000313" key="15">
    <source>
        <dbReference type="Proteomes" id="UP001324427"/>
    </source>
</evidence>
<keyword evidence="2" id="KW-0698">rRNA processing</keyword>
<dbReference type="PANTHER" id="PTHR24031">
    <property type="entry name" value="RNA HELICASE"/>
    <property type="match status" value="1"/>
</dbReference>
<dbReference type="PROSITE" id="PS00039">
    <property type="entry name" value="DEAD_ATP_HELICASE"/>
    <property type="match status" value="1"/>
</dbReference>
<dbReference type="PROSITE" id="PS51194">
    <property type="entry name" value="HELICASE_CTER"/>
    <property type="match status" value="1"/>
</dbReference>
<feature type="compositionally biased region" description="Basic and acidic residues" evidence="10">
    <location>
        <begin position="127"/>
        <end position="150"/>
    </location>
</feature>
<dbReference type="InterPro" id="IPR014014">
    <property type="entry name" value="RNA_helicase_DEAD_Q_motif"/>
</dbReference>
<proteinExistence type="inferred from homology"/>